<reference evidence="2 3" key="1">
    <citation type="submission" date="2017-03" db="EMBL/GenBank/DDBJ databases">
        <title>Genome of the blue death feigning beetle - Asbolus verrucosus.</title>
        <authorList>
            <person name="Rider S.D."/>
        </authorList>
    </citation>
    <scope>NUCLEOTIDE SEQUENCE [LARGE SCALE GENOMIC DNA]</scope>
    <source>
        <strain evidence="2">Butters</strain>
        <tissue evidence="2">Head and leg muscle</tissue>
    </source>
</reference>
<evidence type="ECO:0000256" key="1">
    <source>
        <dbReference type="SAM" id="SignalP"/>
    </source>
</evidence>
<feature type="signal peptide" evidence="1">
    <location>
        <begin position="1"/>
        <end position="22"/>
    </location>
</feature>
<evidence type="ECO:0000313" key="3">
    <source>
        <dbReference type="Proteomes" id="UP000292052"/>
    </source>
</evidence>
<comment type="caution">
    <text evidence="2">The sequence shown here is derived from an EMBL/GenBank/DDBJ whole genome shotgun (WGS) entry which is preliminary data.</text>
</comment>
<dbReference type="EMBL" id="QDEB01029782">
    <property type="protein sequence ID" value="RZC40004.1"/>
    <property type="molecule type" value="Genomic_DNA"/>
</dbReference>
<keyword evidence="3" id="KW-1185">Reference proteome</keyword>
<keyword evidence="1" id="KW-0732">Signal</keyword>
<protein>
    <submittedName>
        <fullName evidence="2">DUF3421 domain containing protein</fullName>
    </submittedName>
</protein>
<dbReference type="InterPro" id="IPR006616">
    <property type="entry name" value="DM9_repeat"/>
</dbReference>
<accession>A0A482W4K5</accession>
<dbReference type="Proteomes" id="UP000292052">
    <property type="component" value="Unassembled WGS sequence"/>
</dbReference>
<dbReference type="SMART" id="SM00696">
    <property type="entry name" value="DM9"/>
    <property type="match status" value="1"/>
</dbReference>
<evidence type="ECO:0000313" key="2">
    <source>
        <dbReference type="EMBL" id="RZC40004.1"/>
    </source>
</evidence>
<dbReference type="Pfam" id="PF11901">
    <property type="entry name" value="DM9"/>
    <property type="match status" value="1"/>
</dbReference>
<dbReference type="PANTHER" id="PTHR31649:SF10">
    <property type="entry name" value="IP19903P-RELATED"/>
    <property type="match status" value="1"/>
</dbReference>
<gene>
    <name evidence="2" type="ORF">BDFB_014699</name>
</gene>
<organism evidence="2 3">
    <name type="scientific">Asbolus verrucosus</name>
    <name type="common">Desert ironclad beetle</name>
    <dbReference type="NCBI Taxonomy" id="1661398"/>
    <lineage>
        <taxon>Eukaryota</taxon>
        <taxon>Metazoa</taxon>
        <taxon>Ecdysozoa</taxon>
        <taxon>Arthropoda</taxon>
        <taxon>Hexapoda</taxon>
        <taxon>Insecta</taxon>
        <taxon>Pterygota</taxon>
        <taxon>Neoptera</taxon>
        <taxon>Endopterygota</taxon>
        <taxon>Coleoptera</taxon>
        <taxon>Polyphaga</taxon>
        <taxon>Cucujiformia</taxon>
        <taxon>Tenebrionidae</taxon>
        <taxon>Pimeliinae</taxon>
        <taxon>Asbolus</taxon>
    </lineage>
</organism>
<sequence>MSHITLFYLCSISTVLFSQVSSLQEDYYWREYTGSIPGDAVVGGKDINGHDIYMGQAYIRNHGLIVVQIYPGVKEVHAAIAGIKTVSTYVKILCGPQENFYWLPANATDLHLSLLDKHAVIGGHNDGYGQINIGRIKHEGETKIGKINSWAVGGAYFYFNNKGKEGVNVKSYEILIYRNADIDVRIKSN</sequence>
<dbReference type="AlphaFoldDB" id="A0A482W4K5"/>
<feature type="chain" id="PRO_5019810287" evidence="1">
    <location>
        <begin position="23"/>
        <end position="189"/>
    </location>
</feature>
<name>A0A482W4K5_ASBVE</name>
<dbReference type="OrthoDB" id="6767006at2759"/>
<proteinExistence type="predicted"/>
<dbReference type="PANTHER" id="PTHR31649">
    <property type="entry name" value="AGAP009604-PA"/>
    <property type="match status" value="1"/>
</dbReference>